<reference evidence="1" key="1">
    <citation type="submission" date="2020-11" db="EMBL/GenBank/DDBJ databases">
        <authorList>
            <person name="Tran Van P."/>
        </authorList>
    </citation>
    <scope>NUCLEOTIDE SEQUENCE</scope>
</reference>
<organism evidence="1">
    <name type="scientific">Timema douglasi</name>
    <name type="common">Walking stick</name>
    <dbReference type="NCBI Taxonomy" id="61478"/>
    <lineage>
        <taxon>Eukaryota</taxon>
        <taxon>Metazoa</taxon>
        <taxon>Ecdysozoa</taxon>
        <taxon>Arthropoda</taxon>
        <taxon>Hexapoda</taxon>
        <taxon>Insecta</taxon>
        <taxon>Pterygota</taxon>
        <taxon>Neoptera</taxon>
        <taxon>Polyneoptera</taxon>
        <taxon>Phasmatodea</taxon>
        <taxon>Timematodea</taxon>
        <taxon>Timematoidea</taxon>
        <taxon>Timematidae</taxon>
        <taxon>Timema</taxon>
    </lineage>
</organism>
<dbReference type="AlphaFoldDB" id="A0A7R8ZHR8"/>
<evidence type="ECO:0000313" key="1">
    <source>
        <dbReference type="EMBL" id="CAD7205964.1"/>
    </source>
</evidence>
<sequence>MVVDGALSKWIDIEQDVRQSYVMSPCMRNTYEDPVGVQIDNVNVLSRLWNGPKSVPGSNTENKVKDILKQRFPQAKSIEVVDISGK</sequence>
<proteinExistence type="predicted"/>
<accession>A0A7R8ZHR8</accession>
<gene>
    <name evidence="1" type="ORF">TDIB3V08_LOCUS12113</name>
</gene>
<protein>
    <submittedName>
        <fullName evidence="1">Uncharacterized protein</fullName>
    </submittedName>
</protein>
<dbReference type="EMBL" id="OA577890">
    <property type="protein sequence ID" value="CAD7205964.1"/>
    <property type="molecule type" value="Genomic_DNA"/>
</dbReference>
<name>A0A7R8ZHR8_TIMDO</name>